<evidence type="ECO:0000313" key="3">
    <source>
        <dbReference type="Proteomes" id="UP001228905"/>
    </source>
</evidence>
<dbReference type="EMBL" id="JAUSVS010000010">
    <property type="protein sequence ID" value="MDQ0466240.1"/>
    <property type="molecule type" value="Genomic_DNA"/>
</dbReference>
<organism evidence="2 3">
    <name type="scientific">Caulobacter ginsengisoli</name>
    <dbReference type="NCBI Taxonomy" id="400775"/>
    <lineage>
        <taxon>Bacteria</taxon>
        <taxon>Pseudomonadati</taxon>
        <taxon>Pseudomonadota</taxon>
        <taxon>Alphaproteobacteria</taxon>
        <taxon>Caulobacterales</taxon>
        <taxon>Caulobacteraceae</taxon>
        <taxon>Caulobacter</taxon>
    </lineage>
</organism>
<accession>A0ABU0IW44</accession>
<sequence>MTVGALNQQQVHGYQSGHGLLYGTAKLSREDQDLVDRLSDIAGPLRPSETFEPYLTLYPLPSETYYVVARTWQDLDTPRAGCVLTRSIFISMDEWENSASVLEFLGELERPSRQAPQKLASRPPRPRELPPVRDSRVTELVEALFLESRRPIVVFDAPEAETIALRIVTALWPSRRKNFSSCTWCLSPRRLRGRDFDLVFAPSDARGRFSDWGGRRIEAKGKSTEARHRWTAGLVETVFGDGLPSLASWDELGILRGDQVGDEGALRLSLMWRELESKAKSTPNAVLGMLDILNSHSVRPTTARDLLEPLVANAVTLALTDQSPDASWRFYINLLGKFADRLPSKATLRKLRNASAHLAANAPGSAVSMLRDLDEQGRDLPAVLAAGMGDGLAKGRLCSPDALAPNAVGRRELLNLIAYSKPFAASLAASVKDCPDLWAGPAVNALEAPDQDLVKRARRNLLPVLDAPEHAVLLVPLLDDASPNEFSNIIRTIAKATDFEIEEFDRPIVGAARTELAVKKLREAILAAPKSAAADRLLGSTLRLDPRDAHWLLANVPDDRARSVLADLVDSADDGAVQTLMRDRPVGRTVLSQLLDEPQHNAWRIARLLRWGHVEADEFVEVGLQIHGYLNGAEQHRLGMEILRRALAELPPSSHQDVARILAALSGPIDASDLIVLLTQPQANQDRLRANLAALAGCPEFVRRKAASRVDQLTTRLVARGTSTFDESAYVQWADLIQFSHHISNQSHLNASIEALSYALKQTRWPLSALILATFPTVYRQLLASKGESDFDFIPALLMLPLTFFSDWDRAKTARRELVDAFMSSSWPPANLVLTALDAQIDQKILRRVSRNRSGGRYIDSIWADAGRLKPRLASSVRDAVTRFKENPRLEDWD</sequence>
<reference evidence="2 3" key="1">
    <citation type="submission" date="2023-07" db="EMBL/GenBank/DDBJ databases">
        <title>Genomic Encyclopedia of Type Strains, Phase IV (KMG-IV): sequencing the most valuable type-strain genomes for metagenomic binning, comparative biology and taxonomic classification.</title>
        <authorList>
            <person name="Goeker M."/>
        </authorList>
    </citation>
    <scope>NUCLEOTIDE SEQUENCE [LARGE SCALE GENOMIC DNA]</scope>
    <source>
        <strain evidence="2 3">DSM 18695</strain>
    </source>
</reference>
<keyword evidence="3" id="KW-1185">Reference proteome</keyword>
<evidence type="ECO:0008006" key="4">
    <source>
        <dbReference type="Google" id="ProtNLM"/>
    </source>
</evidence>
<feature type="region of interest" description="Disordered" evidence="1">
    <location>
        <begin position="113"/>
        <end position="132"/>
    </location>
</feature>
<evidence type="ECO:0000313" key="2">
    <source>
        <dbReference type="EMBL" id="MDQ0466240.1"/>
    </source>
</evidence>
<name>A0ABU0IW44_9CAUL</name>
<dbReference type="Pfam" id="PF20012">
    <property type="entry name" value="GAP1-N1"/>
    <property type="match status" value="1"/>
</dbReference>
<gene>
    <name evidence="2" type="ORF">QO010_004033</name>
</gene>
<evidence type="ECO:0000256" key="1">
    <source>
        <dbReference type="SAM" id="MobiDB-lite"/>
    </source>
</evidence>
<comment type="caution">
    <text evidence="2">The sequence shown here is derived from an EMBL/GenBank/DDBJ whole genome shotgun (WGS) entry which is preliminary data.</text>
</comment>
<dbReference type="RefSeq" id="WP_307352191.1">
    <property type="nucleotide sequence ID" value="NZ_JAUSVS010000010.1"/>
</dbReference>
<proteinExistence type="predicted"/>
<protein>
    <recommendedName>
        <fullName evidence="4">HEAT repeat domain-containing protein</fullName>
    </recommendedName>
</protein>
<dbReference type="Proteomes" id="UP001228905">
    <property type="component" value="Unassembled WGS sequence"/>
</dbReference>